<dbReference type="Gene3D" id="3.40.50.1820">
    <property type="entry name" value="alpha/beta hydrolase"/>
    <property type="match status" value="1"/>
</dbReference>
<gene>
    <name evidence="2" type="ORF">E0I61_13600</name>
</gene>
<protein>
    <submittedName>
        <fullName evidence="2">Alpha/beta hydrolase</fullName>
    </submittedName>
</protein>
<name>A0ABY2DNZ3_9FLAO</name>
<evidence type="ECO:0000259" key="1">
    <source>
        <dbReference type="Pfam" id="PF01738"/>
    </source>
</evidence>
<proteinExistence type="predicted"/>
<evidence type="ECO:0000313" key="3">
    <source>
        <dbReference type="Proteomes" id="UP000294685"/>
    </source>
</evidence>
<dbReference type="InterPro" id="IPR029058">
    <property type="entry name" value="AB_hydrolase_fold"/>
</dbReference>
<dbReference type="InterPro" id="IPR002925">
    <property type="entry name" value="Dienelactn_hydro"/>
</dbReference>
<dbReference type="SUPFAM" id="SSF53474">
    <property type="entry name" value="alpha/beta-Hydrolases"/>
    <property type="match status" value="1"/>
</dbReference>
<dbReference type="GO" id="GO:0016787">
    <property type="term" value="F:hydrolase activity"/>
    <property type="evidence" value="ECO:0007669"/>
    <property type="project" value="UniProtKB-KW"/>
</dbReference>
<reference evidence="2 3" key="1">
    <citation type="submission" date="2019-03" db="EMBL/GenBank/DDBJ databases">
        <title>Novel species of Flavobacterium.</title>
        <authorList>
            <person name="Liu Q."/>
            <person name="Xin Y.-H."/>
        </authorList>
    </citation>
    <scope>NUCLEOTIDE SEQUENCE [LARGE SCALE GENOMIC DNA]</scope>
    <source>
        <strain evidence="2 3">LB2P22</strain>
    </source>
</reference>
<accession>A0ABY2DNZ3</accession>
<comment type="caution">
    <text evidence="2">The sequence shown here is derived from an EMBL/GenBank/DDBJ whole genome shotgun (WGS) entry which is preliminary data.</text>
</comment>
<keyword evidence="3" id="KW-1185">Reference proteome</keyword>
<dbReference type="Proteomes" id="UP000294685">
    <property type="component" value="Unassembled WGS sequence"/>
</dbReference>
<organism evidence="2 3">
    <name type="scientific">Flavobacterium ranwuense</name>
    <dbReference type="NCBI Taxonomy" id="2541725"/>
    <lineage>
        <taxon>Bacteria</taxon>
        <taxon>Pseudomonadati</taxon>
        <taxon>Bacteroidota</taxon>
        <taxon>Flavobacteriia</taxon>
        <taxon>Flavobacteriales</taxon>
        <taxon>Flavobacteriaceae</taxon>
        <taxon>Flavobacterium</taxon>
    </lineage>
</organism>
<dbReference type="Pfam" id="PF01738">
    <property type="entry name" value="DLH"/>
    <property type="match status" value="1"/>
</dbReference>
<evidence type="ECO:0000313" key="2">
    <source>
        <dbReference type="EMBL" id="TDE27828.1"/>
    </source>
</evidence>
<feature type="domain" description="Dienelactone hydrolase" evidence="1">
    <location>
        <begin position="80"/>
        <end position="192"/>
    </location>
</feature>
<keyword evidence="2" id="KW-0378">Hydrolase</keyword>
<sequence length="214" mass="23771">MEKLDLDIPLSSVTLKGDLIIPENARAIVIFSHGSGSTRFSSRNRVVAELIQKQKIGTFLFDLLTEEEDKLYENRFNIDLLSDRLIETTQWLMDYKNIKDLPIGYFGASTGAASALRAAAYFKKKIKAVVSRGGRPDLAITELPQVTAPTLLIVGGLDVAVIGMNKMAYGQLESVKKIKIIPGATHLFEEPGKLLEVADLAIVWYKRHLVNKKE</sequence>
<dbReference type="EMBL" id="SMLH01000009">
    <property type="protein sequence ID" value="TDE27828.1"/>
    <property type="molecule type" value="Genomic_DNA"/>
</dbReference>